<feature type="transmembrane region" description="Helical" evidence="1">
    <location>
        <begin position="103"/>
        <end position="131"/>
    </location>
</feature>
<gene>
    <name evidence="2" type="ORF">HUJ06_006975</name>
</gene>
<dbReference type="EMBL" id="DUZY01000004">
    <property type="protein sequence ID" value="DAD36334.1"/>
    <property type="molecule type" value="Genomic_DNA"/>
</dbReference>
<evidence type="ECO:0000313" key="3">
    <source>
        <dbReference type="Proteomes" id="UP000607653"/>
    </source>
</evidence>
<keyword evidence="1" id="KW-1133">Transmembrane helix</keyword>
<keyword evidence="1" id="KW-0472">Membrane</keyword>
<keyword evidence="3" id="KW-1185">Reference proteome</keyword>
<name>A0A822YQ77_NELNU</name>
<organism evidence="2 3">
    <name type="scientific">Nelumbo nucifera</name>
    <name type="common">Sacred lotus</name>
    <dbReference type="NCBI Taxonomy" id="4432"/>
    <lineage>
        <taxon>Eukaryota</taxon>
        <taxon>Viridiplantae</taxon>
        <taxon>Streptophyta</taxon>
        <taxon>Embryophyta</taxon>
        <taxon>Tracheophyta</taxon>
        <taxon>Spermatophyta</taxon>
        <taxon>Magnoliopsida</taxon>
        <taxon>Proteales</taxon>
        <taxon>Nelumbonaceae</taxon>
        <taxon>Nelumbo</taxon>
    </lineage>
</organism>
<evidence type="ECO:0000313" key="2">
    <source>
        <dbReference type="EMBL" id="DAD36334.1"/>
    </source>
</evidence>
<dbReference type="Proteomes" id="UP000607653">
    <property type="component" value="Unassembled WGS sequence"/>
</dbReference>
<comment type="caution">
    <text evidence="2">The sequence shown here is derived from an EMBL/GenBank/DDBJ whole genome shotgun (WGS) entry which is preliminary data.</text>
</comment>
<evidence type="ECO:0000256" key="1">
    <source>
        <dbReference type="SAM" id="Phobius"/>
    </source>
</evidence>
<keyword evidence="1" id="KW-0812">Transmembrane</keyword>
<sequence>MLVMYCCGSHMKWVTKGSYFITRIACMQIGPGPTTNTLKLKVVSIGGIGANPDGRSPSLPPHPMGFDWGNLEADSNGRSLSLPPHPMGFDWGNLEAASGGRSLLLGVLLLHGCSILLFLGVLLPLVALTFYPFPPLSF</sequence>
<protein>
    <submittedName>
        <fullName evidence="2">Uncharacterized protein</fullName>
    </submittedName>
</protein>
<accession>A0A822YQ77</accession>
<dbReference type="AlphaFoldDB" id="A0A822YQ77"/>
<reference evidence="2 3" key="1">
    <citation type="journal article" date="2020" name="Mol. Biol. Evol.">
        <title>Distinct Expression and Methylation Patterns for Genes with Different Fates following a Single Whole-Genome Duplication in Flowering Plants.</title>
        <authorList>
            <person name="Shi T."/>
            <person name="Rahmani R.S."/>
            <person name="Gugger P.F."/>
            <person name="Wang M."/>
            <person name="Li H."/>
            <person name="Zhang Y."/>
            <person name="Li Z."/>
            <person name="Wang Q."/>
            <person name="Van de Peer Y."/>
            <person name="Marchal K."/>
            <person name="Chen J."/>
        </authorList>
    </citation>
    <scope>NUCLEOTIDE SEQUENCE [LARGE SCALE GENOMIC DNA]</scope>
    <source>
        <tissue evidence="2">Leaf</tissue>
    </source>
</reference>
<proteinExistence type="predicted"/>